<reference evidence="1" key="1">
    <citation type="journal article" date="2022" name="Int. J. Mol. Sci.">
        <title>Draft Genome of Tanacetum Coccineum: Genomic Comparison of Closely Related Tanacetum-Family Plants.</title>
        <authorList>
            <person name="Yamashiro T."/>
            <person name="Shiraishi A."/>
            <person name="Nakayama K."/>
            <person name="Satake H."/>
        </authorList>
    </citation>
    <scope>NUCLEOTIDE SEQUENCE</scope>
</reference>
<accession>A0ABQ4WN85</accession>
<organism evidence="1 2">
    <name type="scientific">Tanacetum coccineum</name>
    <dbReference type="NCBI Taxonomy" id="301880"/>
    <lineage>
        <taxon>Eukaryota</taxon>
        <taxon>Viridiplantae</taxon>
        <taxon>Streptophyta</taxon>
        <taxon>Embryophyta</taxon>
        <taxon>Tracheophyta</taxon>
        <taxon>Spermatophyta</taxon>
        <taxon>Magnoliopsida</taxon>
        <taxon>eudicotyledons</taxon>
        <taxon>Gunneridae</taxon>
        <taxon>Pentapetalae</taxon>
        <taxon>asterids</taxon>
        <taxon>campanulids</taxon>
        <taxon>Asterales</taxon>
        <taxon>Asteraceae</taxon>
        <taxon>Asteroideae</taxon>
        <taxon>Anthemideae</taxon>
        <taxon>Anthemidinae</taxon>
        <taxon>Tanacetum</taxon>
    </lineage>
</organism>
<dbReference type="Pfam" id="PF14223">
    <property type="entry name" value="Retrotran_gag_2"/>
    <property type="match status" value="1"/>
</dbReference>
<dbReference type="EMBL" id="BQNB010008791">
    <property type="protein sequence ID" value="GJS54354.1"/>
    <property type="molecule type" value="Genomic_DNA"/>
</dbReference>
<sequence length="491" mass="55167">MQTKAKDVCKTSFQLLHSFLQVLSYNELKINGGFERAFATLFEQDVQTFTSSMLLHLDQLEKQLGKEEFQETRSMDLLSTHAYTRTEYDRRVNKRLMQTQESKVVLGKELDANLVVMESNGTKSGKHDTSSHSGNYITHSVGADIRLVNDQVLFAEVEFLRLLVLGGYLLERYASLRLAHTRSAVIKPTEEYHSHPYECDQTLNVSAGTLNLSSSTSFNPKKERLRTTLQAPSTWSLNVYEMVKLTPGYISSRLVQNSVSPTTYVPPSKRDYEILFQPLFDEYFNPPPCAISPDPVAVAAPRPVDPAGSPHQYIDQGVACEASNKQEEKLHDTKIQQLSKGSVKDLLYVSNDEENKAIRITRLLDDLRVTAAKAVEKSSEVLDQTFDRLQKLISQLEIHGESISQEDVNQKFLRSLSPEWNTHVVVWRNKSELEIMSIDDLYNNLKVYEPEVKGTSSSSTNTQNIAFVSSNNTNSTNGAVNTTHGATTAST</sequence>
<evidence type="ECO:0000313" key="1">
    <source>
        <dbReference type="EMBL" id="GJS54354.1"/>
    </source>
</evidence>
<proteinExistence type="predicted"/>
<gene>
    <name evidence="1" type="ORF">Tco_0627716</name>
</gene>
<name>A0ABQ4WN85_9ASTR</name>
<keyword evidence="2" id="KW-1185">Reference proteome</keyword>
<comment type="caution">
    <text evidence="1">The sequence shown here is derived from an EMBL/GenBank/DDBJ whole genome shotgun (WGS) entry which is preliminary data.</text>
</comment>
<reference evidence="1" key="2">
    <citation type="submission" date="2022-01" db="EMBL/GenBank/DDBJ databases">
        <authorList>
            <person name="Yamashiro T."/>
            <person name="Shiraishi A."/>
            <person name="Satake H."/>
            <person name="Nakayama K."/>
        </authorList>
    </citation>
    <scope>NUCLEOTIDE SEQUENCE</scope>
</reference>
<protein>
    <submittedName>
        <fullName evidence="1">Uncharacterized protein</fullName>
    </submittedName>
</protein>
<evidence type="ECO:0000313" key="2">
    <source>
        <dbReference type="Proteomes" id="UP001151760"/>
    </source>
</evidence>
<dbReference type="Proteomes" id="UP001151760">
    <property type="component" value="Unassembled WGS sequence"/>
</dbReference>